<organism evidence="2 3">
    <name type="scientific">Halobellus rarus</name>
    <dbReference type="NCBI Taxonomy" id="1126237"/>
    <lineage>
        <taxon>Archaea</taxon>
        <taxon>Methanobacteriati</taxon>
        <taxon>Methanobacteriota</taxon>
        <taxon>Stenosarchaea group</taxon>
        <taxon>Halobacteria</taxon>
        <taxon>Halobacteriales</taxon>
        <taxon>Haloferacaceae</taxon>
        <taxon>Halobellus</taxon>
    </lineage>
</organism>
<keyword evidence="3" id="KW-1185">Reference proteome</keyword>
<comment type="caution">
    <text evidence="2">The sequence shown here is derived from an EMBL/GenBank/DDBJ whole genome shotgun (WGS) entry which is preliminary data.</text>
</comment>
<evidence type="ECO:0000313" key="2">
    <source>
        <dbReference type="EMBL" id="MFD1600096.1"/>
    </source>
</evidence>
<name>A0ABD6CQS8_9EURY</name>
<feature type="domain" description="Halobacterial output" evidence="1">
    <location>
        <begin position="11"/>
        <end position="76"/>
    </location>
</feature>
<dbReference type="AlphaFoldDB" id="A0ABD6CQS8"/>
<dbReference type="EMBL" id="JBHUDK010000012">
    <property type="protein sequence ID" value="MFD1600096.1"/>
    <property type="molecule type" value="Genomic_DNA"/>
</dbReference>
<proteinExistence type="predicted"/>
<dbReference type="Pfam" id="PF18545">
    <property type="entry name" value="HalOD1"/>
    <property type="match status" value="1"/>
</dbReference>
<dbReference type="RefSeq" id="WP_256421148.1">
    <property type="nucleotide sequence ID" value="NZ_JANHDI010000006.1"/>
</dbReference>
<reference evidence="2 3" key="1">
    <citation type="journal article" date="2019" name="Int. J. Syst. Evol. Microbiol.">
        <title>The Global Catalogue of Microorganisms (GCM) 10K type strain sequencing project: providing services to taxonomists for standard genome sequencing and annotation.</title>
        <authorList>
            <consortium name="The Broad Institute Genomics Platform"/>
            <consortium name="The Broad Institute Genome Sequencing Center for Infectious Disease"/>
            <person name="Wu L."/>
            <person name="Ma J."/>
        </authorList>
    </citation>
    <scope>NUCLEOTIDE SEQUENCE [LARGE SCALE GENOMIC DNA]</scope>
    <source>
        <strain evidence="2 3">CGMCC 1.12121</strain>
    </source>
</reference>
<sequence>MTPDLADDLCWHIVSTVADERGVEPEQIEDRLYDVIDVESLARLVDQACESESIDLSVSFRMAGCFVTVTGEETVRATAPN</sequence>
<protein>
    <submittedName>
        <fullName evidence="2">HalOD1 output domain-containing protein</fullName>
    </submittedName>
</protein>
<accession>A0ABD6CQS8</accession>
<dbReference type="InterPro" id="IPR040624">
    <property type="entry name" value="HalOD1"/>
</dbReference>
<evidence type="ECO:0000313" key="3">
    <source>
        <dbReference type="Proteomes" id="UP001597085"/>
    </source>
</evidence>
<dbReference type="Proteomes" id="UP001597085">
    <property type="component" value="Unassembled WGS sequence"/>
</dbReference>
<evidence type="ECO:0000259" key="1">
    <source>
        <dbReference type="Pfam" id="PF18545"/>
    </source>
</evidence>
<gene>
    <name evidence="2" type="ORF">ACFSBX_14120</name>
</gene>